<feature type="non-terminal residue" evidence="1">
    <location>
        <position position="1"/>
    </location>
</feature>
<sequence>AVTHMFGSFKKTITGHGRAAFLLPDISDEGFKNHIELMHDHKIKFLYVMNSATLNTGEYSGEYNKKLNIEIDRLVNMNVDGFIVALPFLIKKIKRDYPDMNVSVSSFARVSSMREIEEYAGLGVNTIILHEDTTRDFKFLEAAHEFAMKNNIDLELITDNSCLFGCPYRRTHDIVSSESTVTGQNSFWFEYPIMFCSTDVLNDPRNIIKMRWIRPEDTYEYEKIGIDRFKIASRTKRTDWILRSIKAYSERNYDGNLLNLLSFPQGNAMPRVMEKINGPDNYRILRDVRIDNKKFPKSWINFFKYNDCNSMDCNVCKYCDKIADATMEIAGKSIKNYGIKRFDVPIELIPRFGHNETD</sequence>
<dbReference type="PANTHER" id="PTHR30217:SF10">
    <property type="entry name" value="23S RRNA 5-HYDROXYCYTIDINE C2501 SYNTHASE"/>
    <property type="match status" value="1"/>
</dbReference>
<dbReference type="InterPro" id="IPR001539">
    <property type="entry name" value="Peptidase_U32"/>
</dbReference>
<dbReference type="Proteomes" id="UP000050515">
    <property type="component" value="Unassembled WGS sequence"/>
</dbReference>
<dbReference type="EMBL" id="LJCQ01000344">
    <property type="protein sequence ID" value="KPV45935.1"/>
    <property type="molecule type" value="Genomic_DNA"/>
</dbReference>
<evidence type="ECO:0000313" key="1">
    <source>
        <dbReference type="EMBL" id="KPV45935.1"/>
    </source>
</evidence>
<accession>A0A0P9CJT2</accession>
<evidence type="ECO:0000313" key="2">
    <source>
        <dbReference type="Proteomes" id="UP000050515"/>
    </source>
</evidence>
<comment type="caution">
    <text evidence="1">The sequence shown here is derived from an EMBL/GenBank/DDBJ whole genome shotgun (WGS) entry which is preliminary data.</text>
</comment>
<dbReference type="InterPro" id="IPR051454">
    <property type="entry name" value="RNA/ubiquinone_mod_enzymes"/>
</dbReference>
<dbReference type="PATRIC" id="fig|507754.4.peg.932"/>
<dbReference type="RefSeq" id="WP_236689109.1">
    <property type="nucleotide sequence ID" value="NZ_LJCQ01000344.1"/>
</dbReference>
<gene>
    <name evidence="1" type="ORF">SE19_07725</name>
</gene>
<dbReference type="PANTHER" id="PTHR30217">
    <property type="entry name" value="PEPTIDASE U32 FAMILY"/>
    <property type="match status" value="1"/>
</dbReference>
<protein>
    <submittedName>
        <fullName evidence="1">Peptidase U32</fullName>
    </submittedName>
</protein>
<reference evidence="1 2" key="1">
    <citation type="submission" date="2015-09" db="EMBL/GenBank/DDBJ databases">
        <title>Draft genome sequence of Acidiplasma aeolicum DSM 18409.</title>
        <authorList>
            <person name="Hemp J."/>
        </authorList>
    </citation>
    <scope>NUCLEOTIDE SEQUENCE [LARGE SCALE GENOMIC DNA]</scope>
    <source>
        <strain evidence="1 2">V</strain>
    </source>
</reference>
<proteinExistence type="predicted"/>
<organism evidence="1 2">
    <name type="scientific">Acidiplasma aeolicum</name>
    <dbReference type="NCBI Taxonomy" id="507754"/>
    <lineage>
        <taxon>Archaea</taxon>
        <taxon>Methanobacteriati</taxon>
        <taxon>Thermoplasmatota</taxon>
        <taxon>Thermoplasmata</taxon>
        <taxon>Thermoplasmatales</taxon>
        <taxon>Ferroplasmaceae</taxon>
        <taxon>Acidiplasma</taxon>
    </lineage>
</organism>
<name>A0A0P9CJT2_9ARCH</name>
<dbReference type="Pfam" id="PF01136">
    <property type="entry name" value="Peptidase_U32"/>
    <property type="match status" value="1"/>
</dbReference>
<dbReference type="AlphaFoldDB" id="A0A0P9CJT2"/>